<comment type="caution">
    <text evidence="2">The sequence shown here is derived from an EMBL/GenBank/DDBJ whole genome shotgun (WGS) entry which is preliminary data.</text>
</comment>
<dbReference type="AlphaFoldDB" id="A0A4Y2F3M7"/>
<organism evidence="2 3">
    <name type="scientific">Araneus ventricosus</name>
    <name type="common">Orbweaver spider</name>
    <name type="synonym">Epeira ventricosa</name>
    <dbReference type="NCBI Taxonomy" id="182803"/>
    <lineage>
        <taxon>Eukaryota</taxon>
        <taxon>Metazoa</taxon>
        <taxon>Ecdysozoa</taxon>
        <taxon>Arthropoda</taxon>
        <taxon>Chelicerata</taxon>
        <taxon>Arachnida</taxon>
        <taxon>Araneae</taxon>
        <taxon>Araneomorphae</taxon>
        <taxon>Entelegynae</taxon>
        <taxon>Araneoidea</taxon>
        <taxon>Araneidae</taxon>
        <taxon>Araneus</taxon>
    </lineage>
</organism>
<proteinExistence type="predicted"/>
<evidence type="ECO:0000313" key="3">
    <source>
        <dbReference type="Proteomes" id="UP000499080"/>
    </source>
</evidence>
<accession>A0A4Y2F3M7</accession>
<keyword evidence="3" id="KW-1185">Reference proteome</keyword>
<feature type="region of interest" description="Disordered" evidence="1">
    <location>
        <begin position="64"/>
        <end position="130"/>
    </location>
</feature>
<protein>
    <submittedName>
        <fullName evidence="2">Uncharacterized protein</fullName>
    </submittedName>
</protein>
<gene>
    <name evidence="2" type="ORF">AVEN_58397_1</name>
</gene>
<evidence type="ECO:0000256" key="1">
    <source>
        <dbReference type="SAM" id="MobiDB-lite"/>
    </source>
</evidence>
<dbReference type="EMBL" id="BGPR01000792">
    <property type="protein sequence ID" value="GBM35711.1"/>
    <property type="molecule type" value="Genomic_DNA"/>
</dbReference>
<reference evidence="2 3" key="1">
    <citation type="journal article" date="2019" name="Sci. Rep.">
        <title>Orb-weaving spider Araneus ventricosus genome elucidates the spidroin gene catalogue.</title>
        <authorList>
            <person name="Kono N."/>
            <person name="Nakamura H."/>
            <person name="Ohtoshi R."/>
            <person name="Moran D.A.P."/>
            <person name="Shinohara A."/>
            <person name="Yoshida Y."/>
            <person name="Fujiwara M."/>
            <person name="Mori M."/>
            <person name="Tomita M."/>
            <person name="Arakawa K."/>
        </authorList>
    </citation>
    <scope>NUCLEOTIDE SEQUENCE [LARGE SCALE GENOMIC DNA]</scope>
</reference>
<evidence type="ECO:0000313" key="2">
    <source>
        <dbReference type="EMBL" id="GBM35711.1"/>
    </source>
</evidence>
<feature type="compositionally biased region" description="Basic and acidic residues" evidence="1">
    <location>
        <begin position="71"/>
        <end position="130"/>
    </location>
</feature>
<dbReference type="Proteomes" id="UP000499080">
    <property type="component" value="Unassembled WGS sequence"/>
</dbReference>
<sequence length="130" mass="14838">MFFSGQLLAVLYHKLIDVILIRLLSIDLGQTNNHVDYRLHRYCLKALKVTFDNAVRLTLLPSRNKISSPSSKDEMSSRSSKDEISSRSSKDEISSRSSKDEMSSRFFKDEMSSRSSKDEMPSHSSKDEIS</sequence>
<name>A0A4Y2F3M7_ARAVE</name>